<dbReference type="Proteomes" id="UP000244336">
    <property type="component" value="Chromosome 1"/>
</dbReference>
<dbReference type="EMBL" id="CM009749">
    <property type="protein sequence ID" value="PUZ73702.1"/>
    <property type="molecule type" value="Genomic_DNA"/>
</dbReference>
<proteinExistence type="predicted"/>
<dbReference type="AlphaFoldDB" id="A0A2T7F0U8"/>
<organism evidence="2 3">
    <name type="scientific">Panicum hallii var. hallii</name>
    <dbReference type="NCBI Taxonomy" id="1504633"/>
    <lineage>
        <taxon>Eukaryota</taxon>
        <taxon>Viridiplantae</taxon>
        <taxon>Streptophyta</taxon>
        <taxon>Embryophyta</taxon>
        <taxon>Tracheophyta</taxon>
        <taxon>Spermatophyta</taxon>
        <taxon>Magnoliopsida</taxon>
        <taxon>Liliopsida</taxon>
        <taxon>Poales</taxon>
        <taxon>Poaceae</taxon>
        <taxon>PACMAD clade</taxon>
        <taxon>Panicoideae</taxon>
        <taxon>Panicodae</taxon>
        <taxon>Paniceae</taxon>
        <taxon>Panicinae</taxon>
        <taxon>Panicum</taxon>
        <taxon>Panicum sect. Panicum</taxon>
    </lineage>
</organism>
<dbReference type="Gramene" id="PUZ73702">
    <property type="protein sequence ID" value="PUZ73702"/>
    <property type="gene ID" value="GQ55_1G008700"/>
</dbReference>
<feature type="domain" description="DUF6598" evidence="1">
    <location>
        <begin position="58"/>
        <end position="252"/>
    </location>
</feature>
<dbReference type="Pfam" id="PF20241">
    <property type="entry name" value="DUF6598"/>
    <property type="match status" value="1"/>
</dbReference>
<gene>
    <name evidence="2" type="ORF">GQ55_1G008700</name>
</gene>
<dbReference type="PANTHER" id="PTHR33065:SF177">
    <property type="entry name" value="OS08G0141000 PROTEIN"/>
    <property type="match status" value="1"/>
</dbReference>
<evidence type="ECO:0000313" key="3">
    <source>
        <dbReference type="Proteomes" id="UP000244336"/>
    </source>
</evidence>
<sequence>MTMTMMMRKRRSMTRGNMKHFAVTGAYSPASTDHSRTQRRFPHAIHLRASSITCPAETLQAFSAKVAEIRSGGLNWALDVFGFFAVRDWIDHNRNIIYNRARDNCQTLTQEDHNLVLAGPTRAIVCGIQGPATFEVDLKVKGATESEHKCLSFLAAKFLFMDSYMSRQTNIAYTSKLSLISTLEFTLGCIVQSVEATIFMRVIRGSWPGDFCCEFAALTTDASGKNTASAYNAPCIDREKFVLLDSRGGGAACL</sequence>
<dbReference type="OrthoDB" id="681537at2759"/>
<keyword evidence="3" id="KW-1185">Reference proteome</keyword>
<evidence type="ECO:0000313" key="2">
    <source>
        <dbReference type="EMBL" id="PUZ73702.1"/>
    </source>
</evidence>
<dbReference type="PANTHER" id="PTHR33065">
    <property type="entry name" value="OS07G0486400 PROTEIN"/>
    <property type="match status" value="1"/>
</dbReference>
<name>A0A2T7F0U8_9POAL</name>
<protein>
    <recommendedName>
        <fullName evidence="1">DUF6598 domain-containing protein</fullName>
    </recommendedName>
</protein>
<evidence type="ECO:0000259" key="1">
    <source>
        <dbReference type="Pfam" id="PF20241"/>
    </source>
</evidence>
<accession>A0A2T7F0U8</accession>
<dbReference type="InterPro" id="IPR046533">
    <property type="entry name" value="DUF6598"/>
</dbReference>
<reference evidence="2 3" key="1">
    <citation type="submission" date="2018-04" db="EMBL/GenBank/DDBJ databases">
        <title>WGS assembly of Panicum hallii var. hallii HAL2.</title>
        <authorList>
            <person name="Lovell J."/>
            <person name="Jenkins J."/>
            <person name="Lowry D."/>
            <person name="Mamidi S."/>
            <person name="Sreedasyam A."/>
            <person name="Weng X."/>
            <person name="Barry K."/>
            <person name="Bonette J."/>
            <person name="Campitelli B."/>
            <person name="Daum C."/>
            <person name="Gordon S."/>
            <person name="Gould B."/>
            <person name="Lipzen A."/>
            <person name="MacQueen A."/>
            <person name="Palacio-Mejia J."/>
            <person name="Plott C."/>
            <person name="Shakirov E."/>
            <person name="Shu S."/>
            <person name="Yoshinaga Y."/>
            <person name="Zane M."/>
            <person name="Rokhsar D."/>
            <person name="Grimwood J."/>
            <person name="Schmutz J."/>
            <person name="Juenger T."/>
        </authorList>
    </citation>
    <scope>NUCLEOTIDE SEQUENCE [LARGE SCALE GENOMIC DNA]</scope>
    <source>
        <strain evidence="3">cv. HAL2</strain>
    </source>
</reference>